<keyword evidence="2" id="KW-1185">Reference proteome</keyword>
<dbReference type="EMBL" id="KN831945">
    <property type="protein sequence ID" value="KIO13828.1"/>
    <property type="molecule type" value="Genomic_DNA"/>
</dbReference>
<gene>
    <name evidence="1" type="ORF">M404DRAFT_445892</name>
</gene>
<dbReference type="AlphaFoldDB" id="A0A0C3JXJ3"/>
<evidence type="ECO:0000313" key="2">
    <source>
        <dbReference type="Proteomes" id="UP000054217"/>
    </source>
</evidence>
<reference evidence="1 2" key="1">
    <citation type="submission" date="2014-04" db="EMBL/GenBank/DDBJ databases">
        <authorList>
            <consortium name="DOE Joint Genome Institute"/>
            <person name="Kuo A."/>
            <person name="Kohler A."/>
            <person name="Costa M.D."/>
            <person name="Nagy L.G."/>
            <person name="Floudas D."/>
            <person name="Copeland A."/>
            <person name="Barry K.W."/>
            <person name="Cichocki N."/>
            <person name="Veneault-Fourrey C."/>
            <person name="LaButti K."/>
            <person name="Lindquist E.A."/>
            <person name="Lipzen A."/>
            <person name="Lundell T."/>
            <person name="Morin E."/>
            <person name="Murat C."/>
            <person name="Sun H."/>
            <person name="Tunlid A."/>
            <person name="Henrissat B."/>
            <person name="Grigoriev I.V."/>
            <person name="Hibbett D.S."/>
            <person name="Martin F."/>
            <person name="Nordberg H.P."/>
            <person name="Cantor M.N."/>
            <person name="Hua S.X."/>
        </authorList>
    </citation>
    <scope>NUCLEOTIDE SEQUENCE [LARGE SCALE GENOMIC DNA]</scope>
    <source>
        <strain evidence="1 2">Marx 270</strain>
    </source>
</reference>
<protein>
    <submittedName>
        <fullName evidence="1">Uncharacterized protein</fullName>
    </submittedName>
</protein>
<accession>A0A0C3JXJ3</accession>
<dbReference type="HOGENOM" id="CLU_2185042_0_0_1"/>
<dbReference type="Proteomes" id="UP000054217">
    <property type="component" value="Unassembled WGS sequence"/>
</dbReference>
<proteinExistence type="predicted"/>
<sequence>MDSCCIWSDSSSIAFAVVCIILRGQASQLRAGPSCSAMSRGRRGRAKSKAQYSTYLGHLGHMTTNAVFILWGSTGFAYADDELRSSASLFPPNTAAGGPTFALSAVWNS</sequence>
<reference evidence="2" key="2">
    <citation type="submission" date="2015-01" db="EMBL/GenBank/DDBJ databases">
        <title>Evolutionary Origins and Diversification of the Mycorrhizal Mutualists.</title>
        <authorList>
            <consortium name="DOE Joint Genome Institute"/>
            <consortium name="Mycorrhizal Genomics Consortium"/>
            <person name="Kohler A."/>
            <person name="Kuo A."/>
            <person name="Nagy L.G."/>
            <person name="Floudas D."/>
            <person name="Copeland A."/>
            <person name="Barry K.W."/>
            <person name="Cichocki N."/>
            <person name="Veneault-Fourrey C."/>
            <person name="LaButti K."/>
            <person name="Lindquist E.A."/>
            <person name="Lipzen A."/>
            <person name="Lundell T."/>
            <person name="Morin E."/>
            <person name="Murat C."/>
            <person name="Riley R."/>
            <person name="Ohm R."/>
            <person name="Sun H."/>
            <person name="Tunlid A."/>
            <person name="Henrissat B."/>
            <person name="Grigoriev I.V."/>
            <person name="Hibbett D.S."/>
            <person name="Martin F."/>
        </authorList>
    </citation>
    <scope>NUCLEOTIDE SEQUENCE [LARGE SCALE GENOMIC DNA]</scope>
    <source>
        <strain evidence="2">Marx 270</strain>
    </source>
</reference>
<evidence type="ECO:0000313" key="1">
    <source>
        <dbReference type="EMBL" id="KIO13828.1"/>
    </source>
</evidence>
<organism evidence="1 2">
    <name type="scientific">Pisolithus tinctorius Marx 270</name>
    <dbReference type="NCBI Taxonomy" id="870435"/>
    <lineage>
        <taxon>Eukaryota</taxon>
        <taxon>Fungi</taxon>
        <taxon>Dikarya</taxon>
        <taxon>Basidiomycota</taxon>
        <taxon>Agaricomycotina</taxon>
        <taxon>Agaricomycetes</taxon>
        <taxon>Agaricomycetidae</taxon>
        <taxon>Boletales</taxon>
        <taxon>Sclerodermatineae</taxon>
        <taxon>Pisolithaceae</taxon>
        <taxon>Pisolithus</taxon>
    </lineage>
</organism>
<dbReference type="InParanoid" id="A0A0C3JXJ3"/>
<name>A0A0C3JXJ3_PISTI</name>